<evidence type="ECO:0000313" key="2">
    <source>
        <dbReference type="EMBL" id="ABS04064.1"/>
    </source>
</evidence>
<dbReference type="AlphaFoldDB" id="A6WB75"/>
<dbReference type="Gene3D" id="3.40.50.150">
    <property type="entry name" value="Vaccinia Virus protein VP39"/>
    <property type="match status" value="1"/>
</dbReference>
<evidence type="ECO:0000313" key="3">
    <source>
        <dbReference type="Proteomes" id="UP000001116"/>
    </source>
</evidence>
<dbReference type="InterPro" id="IPR029063">
    <property type="entry name" value="SAM-dependent_MTases_sf"/>
</dbReference>
<dbReference type="PANTHER" id="PTHR42912:SF80">
    <property type="entry name" value="METHYLTRANSFERASE DOMAIN-CONTAINING PROTEIN"/>
    <property type="match status" value="1"/>
</dbReference>
<keyword evidence="2" id="KW-0489">Methyltransferase</keyword>
<dbReference type="KEGG" id="kra:Krad_2590"/>
<dbReference type="SUPFAM" id="SSF53335">
    <property type="entry name" value="S-adenosyl-L-methionine-dependent methyltransferases"/>
    <property type="match status" value="1"/>
</dbReference>
<dbReference type="InterPro" id="IPR050508">
    <property type="entry name" value="Methyltransf_Superfamily"/>
</dbReference>
<dbReference type="PANTHER" id="PTHR42912">
    <property type="entry name" value="METHYLTRANSFERASE"/>
    <property type="match status" value="1"/>
</dbReference>
<keyword evidence="3" id="KW-1185">Reference proteome</keyword>
<name>A6WB75_KINRD</name>
<dbReference type="GO" id="GO:0008168">
    <property type="term" value="F:methyltransferase activity"/>
    <property type="evidence" value="ECO:0007669"/>
    <property type="project" value="UniProtKB-KW"/>
</dbReference>
<reference evidence="3" key="1">
    <citation type="journal article" date="2008" name="PLoS ONE">
        <title>Survival in nuclear waste, extreme resistance, and potential applications gleaned from the genome sequence of Kineococcus radiotolerans SRS30216.</title>
        <authorList>
            <person name="Bagwell C.E."/>
            <person name="Bhat S."/>
            <person name="Hawkins G.M."/>
            <person name="Smith B.W."/>
            <person name="Biswas T."/>
            <person name="Hoover T.R."/>
            <person name="Saunders E."/>
            <person name="Han C.S."/>
            <person name="Tsodikov O.V."/>
            <person name="Shimkets L.J."/>
        </authorList>
    </citation>
    <scope>NUCLEOTIDE SEQUENCE [LARGE SCALE GENOMIC DNA]</scope>
    <source>
        <strain evidence="3">ATCC BAA-149 / DSM 14245 / SRS30216</strain>
    </source>
</reference>
<dbReference type="Proteomes" id="UP000001116">
    <property type="component" value="Chromosome"/>
</dbReference>
<dbReference type="STRING" id="266940.Krad_2590"/>
<dbReference type="InterPro" id="IPR041698">
    <property type="entry name" value="Methyltransf_25"/>
</dbReference>
<dbReference type="EMBL" id="CP000750">
    <property type="protein sequence ID" value="ABS04064.1"/>
    <property type="molecule type" value="Genomic_DNA"/>
</dbReference>
<feature type="domain" description="Methyltransferase" evidence="1">
    <location>
        <begin position="48"/>
        <end position="143"/>
    </location>
</feature>
<evidence type="ECO:0000259" key="1">
    <source>
        <dbReference type="Pfam" id="PF13649"/>
    </source>
</evidence>
<keyword evidence="2" id="KW-0808">Transferase</keyword>
<proteinExistence type="predicted"/>
<accession>A6WB75</accession>
<dbReference type="eggNOG" id="COG0500">
    <property type="taxonomic scope" value="Bacteria"/>
</dbReference>
<gene>
    <name evidence="2" type="ordered locus">Krad_2590</name>
</gene>
<dbReference type="Pfam" id="PF13649">
    <property type="entry name" value="Methyltransf_25"/>
    <property type="match status" value="1"/>
</dbReference>
<sequence length="253" mass="27524">MNDPGVDVWRMFSQEFWDDRYSGAPVFSGNPNPWLVHHAEDLTPGTALDVGSGEGADVLWLASRGWHVTGADISPVALARSARLAERAGPRITARVTWQQADMLDFDAPENSFDLVSAQFMHLPGPTLKALHRRLAAAVKPGGTLLLVLHVPPEPGTGNLTFPADMFPTAEQMASVLDPARWTIDAGTHQRPANDATSTTGHTHDVVLHAVRRPAPPRTATTEQRAVSGYWSLTEARWSPGPGKVVADRRWPQ</sequence>
<protein>
    <submittedName>
        <fullName evidence="2">Methyltransferase type 11</fullName>
    </submittedName>
</protein>
<dbReference type="CDD" id="cd02440">
    <property type="entry name" value="AdoMet_MTases"/>
    <property type="match status" value="1"/>
</dbReference>
<organism evidence="2 3">
    <name type="scientific">Kineococcus radiotolerans (strain ATCC BAA-149 / DSM 14245 / SRS30216)</name>
    <dbReference type="NCBI Taxonomy" id="266940"/>
    <lineage>
        <taxon>Bacteria</taxon>
        <taxon>Bacillati</taxon>
        <taxon>Actinomycetota</taxon>
        <taxon>Actinomycetes</taxon>
        <taxon>Kineosporiales</taxon>
        <taxon>Kineosporiaceae</taxon>
        <taxon>Kineococcus</taxon>
    </lineage>
</organism>
<dbReference type="RefSeq" id="WP_012087708.1">
    <property type="nucleotide sequence ID" value="NC_009664.2"/>
</dbReference>
<dbReference type="HOGENOM" id="CLU_056435_0_2_11"/>
<dbReference type="GO" id="GO:0032259">
    <property type="term" value="P:methylation"/>
    <property type="evidence" value="ECO:0007669"/>
    <property type="project" value="UniProtKB-KW"/>
</dbReference>